<dbReference type="AlphaFoldDB" id="A0A2T3J8Y5"/>
<dbReference type="OrthoDB" id="5294470at2"/>
<sequence length="173" mass="19715">MAKLSLQEQMLKAGLVDKKKLKKAAKTSKKSRVQSREAKAAVEEKRTAQLEQDKELNRQRDDEAMKKAFVAQIKQLIEMNRIDRTKGDISYNFTDGALVRNIYVDKTTQNELVKGRLAIVRFGDGFDVIPGVVADKISLRDEDIVVLNNIVDEKDVDEDDPYADFVIPDDLMW</sequence>
<dbReference type="Pfam" id="PF09831">
    <property type="entry name" value="DUF2058"/>
    <property type="match status" value="1"/>
</dbReference>
<accession>A0A2T3J8Y5</accession>
<feature type="compositionally biased region" description="Basic residues" evidence="1">
    <location>
        <begin position="22"/>
        <end position="33"/>
    </location>
</feature>
<evidence type="ECO:0000313" key="2">
    <source>
        <dbReference type="EMBL" id="PSU45266.1"/>
    </source>
</evidence>
<protein>
    <submittedName>
        <fullName evidence="2">DUF2058 domain-containing protein</fullName>
    </submittedName>
</protein>
<keyword evidence="3" id="KW-1185">Reference proteome</keyword>
<name>A0A2T3J8Y5_9GAMM</name>
<evidence type="ECO:0000256" key="1">
    <source>
        <dbReference type="SAM" id="MobiDB-lite"/>
    </source>
</evidence>
<reference evidence="2 3" key="1">
    <citation type="submission" date="2018-01" db="EMBL/GenBank/DDBJ databases">
        <title>Whole genome sequencing of Histamine producing bacteria.</title>
        <authorList>
            <person name="Butler K."/>
        </authorList>
    </citation>
    <scope>NUCLEOTIDE SEQUENCE [LARGE SCALE GENOMIC DNA]</scope>
    <source>
        <strain evidence="2 3">JCM 12947</strain>
    </source>
</reference>
<evidence type="ECO:0000313" key="3">
    <source>
        <dbReference type="Proteomes" id="UP000240987"/>
    </source>
</evidence>
<organism evidence="2 3">
    <name type="scientific">Photobacterium frigidiphilum</name>
    <dbReference type="NCBI Taxonomy" id="264736"/>
    <lineage>
        <taxon>Bacteria</taxon>
        <taxon>Pseudomonadati</taxon>
        <taxon>Pseudomonadota</taxon>
        <taxon>Gammaproteobacteria</taxon>
        <taxon>Vibrionales</taxon>
        <taxon>Vibrionaceae</taxon>
        <taxon>Photobacterium</taxon>
    </lineage>
</organism>
<proteinExistence type="predicted"/>
<feature type="region of interest" description="Disordered" evidence="1">
    <location>
        <begin position="22"/>
        <end position="57"/>
    </location>
</feature>
<gene>
    <name evidence="2" type="ORF">C9J12_23465</name>
</gene>
<dbReference type="EMBL" id="PYMJ01000033">
    <property type="protein sequence ID" value="PSU45266.1"/>
    <property type="molecule type" value="Genomic_DNA"/>
</dbReference>
<dbReference type="Proteomes" id="UP000240987">
    <property type="component" value="Unassembled WGS sequence"/>
</dbReference>
<dbReference type="InterPro" id="IPR018636">
    <property type="entry name" value="DUF2058"/>
</dbReference>
<dbReference type="RefSeq" id="WP_107244917.1">
    <property type="nucleotide sequence ID" value="NZ_JAKJUA010000010.1"/>
</dbReference>
<comment type="caution">
    <text evidence="2">The sequence shown here is derived from an EMBL/GenBank/DDBJ whole genome shotgun (WGS) entry which is preliminary data.</text>
</comment>
<feature type="compositionally biased region" description="Basic and acidic residues" evidence="1">
    <location>
        <begin position="34"/>
        <end position="57"/>
    </location>
</feature>